<evidence type="ECO:0000256" key="4">
    <source>
        <dbReference type="ARBA" id="ARBA00022741"/>
    </source>
</evidence>
<dbReference type="GO" id="GO:0046854">
    <property type="term" value="P:phosphatidylinositol phosphate biosynthetic process"/>
    <property type="evidence" value="ECO:0007669"/>
    <property type="project" value="TreeGrafter"/>
</dbReference>
<keyword evidence="5 7" id="KW-0418">Kinase</keyword>
<dbReference type="InterPro" id="IPR003409">
    <property type="entry name" value="MORN"/>
</dbReference>
<evidence type="ECO:0000256" key="7">
    <source>
        <dbReference type="PROSITE-ProRule" id="PRU00781"/>
    </source>
</evidence>
<keyword evidence="6 7" id="KW-0067">ATP-binding</keyword>
<evidence type="ECO:0000256" key="5">
    <source>
        <dbReference type="ARBA" id="ARBA00022777"/>
    </source>
</evidence>
<keyword evidence="2 7" id="KW-0808">Transferase</keyword>
<dbReference type="SMART" id="SM00698">
    <property type="entry name" value="MORN"/>
    <property type="match status" value="5"/>
</dbReference>
<dbReference type="GO" id="GO:0005524">
    <property type="term" value="F:ATP binding"/>
    <property type="evidence" value="ECO:0007669"/>
    <property type="project" value="UniProtKB-UniRule"/>
</dbReference>
<dbReference type="SMART" id="SM00330">
    <property type="entry name" value="PIPKc"/>
    <property type="match status" value="1"/>
</dbReference>
<evidence type="ECO:0000256" key="6">
    <source>
        <dbReference type="ARBA" id="ARBA00022840"/>
    </source>
</evidence>
<dbReference type="PROSITE" id="PS51455">
    <property type="entry name" value="PIPK"/>
    <property type="match status" value="1"/>
</dbReference>
<proteinExistence type="predicted"/>
<dbReference type="EC" id="2.7.1.68" evidence="1"/>
<name>A0A2P5YM56_GOSBA</name>
<protein>
    <recommendedName>
        <fullName evidence="1">1-phosphatidylinositol-4-phosphate 5-kinase</fullName>
        <ecNumber evidence="1">2.7.1.68</ecNumber>
    </recommendedName>
</protein>
<accession>A0A2P5YM56</accession>
<dbReference type="GO" id="GO:0005886">
    <property type="term" value="C:plasma membrane"/>
    <property type="evidence" value="ECO:0007669"/>
    <property type="project" value="UniProtKB-ARBA"/>
</dbReference>
<dbReference type="OrthoDB" id="70770at2759"/>
<dbReference type="Gene3D" id="2.20.110.10">
    <property type="entry name" value="Histone H3 K4-specific methyltransferase SET7/9 N-terminal domain"/>
    <property type="match status" value="2"/>
</dbReference>
<dbReference type="InterPro" id="IPR023610">
    <property type="entry name" value="PInositol-4/5-P-5/4-kinase"/>
</dbReference>
<dbReference type="Gene3D" id="3.30.810.10">
    <property type="entry name" value="2-Layer Sandwich"/>
    <property type="match status" value="1"/>
</dbReference>
<evidence type="ECO:0000256" key="3">
    <source>
        <dbReference type="ARBA" id="ARBA00022737"/>
    </source>
</evidence>
<evidence type="ECO:0000256" key="1">
    <source>
        <dbReference type="ARBA" id="ARBA00012172"/>
    </source>
</evidence>
<evidence type="ECO:0000313" key="10">
    <source>
        <dbReference type="Proteomes" id="UP000239757"/>
    </source>
</evidence>
<keyword evidence="4 7" id="KW-0547">Nucleotide-binding</keyword>
<dbReference type="AlphaFoldDB" id="A0A2P5YM56"/>
<dbReference type="InterPro" id="IPR027483">
    <property type="entry name" value="PInositol-4-P-4/5-kinase_C_sf"/>
</dbReference>
<dbReference type="FunFam" id="2.20.110.10:FF:000015">
    <property type="entry name" value="Phosphatidylinositol 4-phosphate 5-kinase"/>
    <property type="match status" value="1"/>
</dbReference>
<evidence type="ECO:0000313" key="9">
    <source>
        <dbReference type="EMBL" id="PPS16663.1"/>
    </source>
</evidence>
<dbReference type="Pfam" id="PF01504">
    <property type="entry name" value="PIP5K"/>
    <property type="match status" value="1"/>
</dbReference>
<dbReference type="GO" id="GO:0016308">
    <property type="term" value="F:1-phosphatidylinositol-4-phosphate 5-kinase activity"/>
    <property type="evidence" value="ECO:0007669"/>
    <property type="project" value="UniProtKB-EC"/>
</dbReference>
<dbReference type="InterPro" id="IPR027484">
    <property type="entry name" value="PInositol-4-P-5-kinase_N"/>
</dbReference>
<dbReference type="Pfam" id="PF02493">
    <property type="entry name" value="MORN"/>
    <property type="match status" value="5"/>
</dbReference>
<reference evidence="9 10" key="1">
    <citation type="submission" date="2015-01" db="EMBL/GenBank/DDBJ databases">
        <title>Genome of allotetraploid Gossypium barbadense reveals genomic plasticity and fiber elongation in cotton evolution.</title>
        <authorList>
            <person name="Chen X."/>
            <person name="Liu X."/>
            <person name="Zhao B."/>
            <person name="Zheng H."/>
            <person name="Hu Y."/>
            <person name="Lu G."/>
            <person name="Yang C."/>
            <person name="Chen J."/>
            <person name="Shan C."/>
            <person name="Zhang L."/>
            <person name="Zhou Y."/>
            <person name="Wang L."/>
            <person name="Guo W."/>
            <person name="Bai Y."/>
            <person name="Ruan J."/>
            <person name="Shangguan X."/>
            <person name="Mao Y."/>
            <person name="Jiang J."/>
            <person name="Zhu Y."/>
            <person name="Lei J."/>
            <person name="Kang H."/>
            <person name="Chen S."/>
            <person name="He X."/>
            <person name="Wang R."/>
            <person name="Wang Y."/>
            <person name="Chen J."/>
            <person name="Wang L."/>
            <person name="Yu S."/>
            <person name="Wang B."/>
            <person name="Wei J."/>
            <person name="Song S."/>
            <person name="Lu X."/>
            <person name="Gao Z."/>
            <person name="Gu W."/>
            <person name="Deng X."/>
            <person name="Ma D."/>
            <person name="Wang S."/>
            <person name="Liang W."/>
            <person name="Fang L."/>
            <person name="Cai C."/>
            <person name="Zhu X."/>
            <person name="Zhou B."/>
            <person name="Zhang Y."/>
            <person name="Chen Z."/>
            <person name="Xu S."/>
            <person name="Zhu R."/>
            <person name="Wang S."/>
            <person name="Zhang T."/>
            <person name="Zhao G."/>
        </authorList>
    </citation>
    <scope>NUCLEOTIDE SEQUENCE [LARGE SCALE GENOMIC DNA]</scope>
    <source>
        <strain evidence="10">cv. Xinhai21</strain>
        <tissue evidence="9">Leaf</tissue>
    </source>
</reference>
<dbReference type="FunFam" id="3.30.800.10:FF:000003">
    <property type="entry name" value="Phosphatidylinositol 4-phosphate 5-kinase"/>
    <property type="match status" value="1"/>
</dbReference>
<dbReference type="InterPro" id="IPR002498">
    <property type="entry name" value="PInositol-4-P-4/5-kinase_core"/>
</dbReference>
<dbReference type="Proteomes" id="UP000239757">
    <property type="component" value="Unassembled WGS sequence"/>
</dbReference>
<dbReference type="SUPFAM" id="SSF56104">
    <property type="entry name" value="SAICAR synthase-like"/>
    <property type="match status" value="1"/>
</dbReference>
<dbReference type="SUPFAM" id="SSF82185">
    <property type="entry name" value="Histone H3 K4-specific methyltransferase SET7/9 N-terminal domain"/>
    <property type="match status" value="1"/>
</dbReference>
<dbReference type="PANTHER" id="PTHR23086">
    <property type="entry name" value="PHOSPHATIDYLINOSITOL-4-PHOSPHATE 5-KINASE"/>
    <property type="match status" value="1"/>
</dbReference>
<dbReference type="PANTHER" id="PTHR23086:SF29">
    <property type="entry name" value="PHOSPHATIDYLINOSITOL 4-PHOSPHATE 5-KINASE 4"/>
    <property type="match status" value="1"/>
</dbReference>
<keyword evidence="3" id="KW-0677">Repeat</keyword>
<organism evidence="9 10">
    <name type="scientific">Gossypium barbadense</name>
    <name type="common">Sea Island cotton</name>
    <name type="synonym">Hibiscus barbadensis</name>
    <dbReference type="NCBI Taxonomy" id="3634"/>
    <lineage>
        <taxon>Eukaryota</taxon>
        <taxon>Viridiplantae</taxon>
        <taxon>Streptophyta</taxon>
        <taxon>Embryophyta</taxon>
        <taxon>Tracheophyta</taxon>
        <taxon>Spermatophyta</taxon>
        <taxon>Magnoliopsida</taxon>
        <taxon>eudicotyledons</taxon>
        <taxon>Gunneridae</taxon>
        <taxon>Pentapetalae</taxon>
        <taxon>rosids</taxon>
        <taxon>malvids</taxon>
        <taxon>Malvales</taxon>
        <taxon>Malvaceae</taxon>
        <taxon>Malvoideae</taxon>
        <taxon>Gossypium</taxon>
    </lineage>
</organism>
<dbReference type="EMBL" id="KZ663010">
    <property type="protein sequence ID" value="PPS16663.1"/>
    <property type="molecule type" value="Genomic_DNA"/>
</dbReference>
<gene>
    <name evidence="9" type="ORF">GOBAR_AA03914</name>
</gene>
<feature type="domain" description="PIPK" evidence="8">
    <location>
        <begin position="249"/>
        <end position="483"/>
    </location>
</feature>
<evidence type="ECO:0000259" key="8">
    <source>
        <dbReference type="PROSITE" id="PS51455"/>
    </source>
</evidence>
<dbReference type="Gene3D" id="3.30.800.10">
    <property type="entry name" value="Phosphatidylinositol Phosphate Kinase II Beta"/>
    <property type="match status" value="1"/>
</dbReference>
<evidence type="ECO:0000256" key="2">
    <source>
        <dbReference type="ARBA" id="ARBA00022679"/>
    </source>
</evidence>
<sequence>MSKEHSGVLRAWESTMRKTQAAKKRANNIFGITSMANVTNNDLEDDTDKGVSISGEAYFAEKILPNGDYYTGQWYDNFPDGQGKYLWTDGCMYLGEWHKGKTMGKGRFSWPSGASYEGEFKAGYMDGSGTYIGSNGETYKGKWVMNMKHGHGILNYSNGDCYDGEWRRGFQEGHGKGQMSVDGRVSVGVERPLDKMSLWENDGNSNGLRQVRRDLDCELLGIPHNDANPKFNLGLPLKAPKLEKRQGETISKGHRNYELMLNLQLGIRHSVGRPAPATSFDLKASAFDPKDKIWTRFPREGSKYTPPHQSYEFKWKDYCPVVFRTLRKLFKVDPADYMISICGDNALRELSSPGKSGSFFYLTDDDRYMIKTMKKSEVKMFLRMLSAYYNHVRSFENTLVIKYYGLHCVKIPGTTQKKVRFIIMGNLLRSDYTIHRRFDLKGSSLGRITEKNEFETDNTTILKDLDLNFIFKLQKAWYQEFCW</sequence>